<evidence type="ECO:0000256" key="4">
    <source>
        <dbReference type="ARBA" id="ARBA00023163"/>
    </source>
</evidence>
<gene>
    <name evidence="6" type="primary">cynR</name>
    <name evidence="6" type="ORF">KS4_00230</name>
</gene>
<keyword evidence="3" id="KW-0238">DNA-binding</keyword>
<keyword evidence="7" id="KW-1185">Reference proteome</keyword>
<dbReference type="InterPro" id="IPR000847">
    <property type="entry name" value="LysR_HTH_N"/>
</dbReference>
<dbReference type="PROSITE" id="PS50931">
    <property type="entry name" value="HTH_LYSR"/>
    <property type="match status" value="1"/>
</dbReference>
<dbReference type="PRINTS" id="PR00039">
    <property type="entry name" value="HTHLYSR"/>
</dbReference>
<dbReference type="OrthoDB" id="9785745at2"/>
<dbReference type="EMBL" id="CP036425">
    <property type="protein sequence ID" value="QDU31995.1"/>
    <property type="molecule type" value="Genomic_DNA"/>
</dbReference>
<organism evidence="6 7">
    <name type="scientific">Poriferisphaera corsica</name>
    <dbReference type="NCBI Taxonomy" id="2528020"/>
    <lineage>
        <taxon>Bacteria</taxon>
        <taxon>Pseudomonadati</taxon>
        <taxon>Planctomycetota</taxon>
        <taxon>Phycisphaerae</taxon>
        <taxon>Phycisphaerales</taxon>
        <taxon>Phycisphaeraceae</taxon>
        <taxon>Poriferisphaera</taxon>
    </lineage>
</organism>
<evidence type="ECO:0000259" key="5">
    <source>
        <dbReference type="PROSITE" id="PS50931"/>
    </source>
</evidence>
<dbReference type="Proteomes" id="UP000317369">
    <property type="component" value="Chromosome"/>
</dbReference>
<dbReference type="KEGG" id="pcor:KS4_00230"/>
<dbReference type="InterPro" id="IPR005119">
    <property type="entry name" value="LysR_subst-bd"/>
</dbReference>
<dbReference type="GO" id="GO:0005829">
    <property type="term" value="C:cytosol"/>
    <property type="evidence" value="ECO:0007669"/>
    <property type="project" value="TreeGrafter"/>
</dbReference>
<dbReference type="Pfam" id="PF03466">
    <property type="entry name" value="LysR_substrate"/>
    <property type="match status" value="1"/>
</dbReference>
<feature type="domain" description="HTH lysR-type" evidence="5">
    <location>
        <begin position="15"/>
        <end position="72"/>
    </location>
</feature>
<comment type="similarity">
    <text evidence="1">Belongs to the LysR transcriptional regulatory family.</text>
</comment>
<sequence>MLCFIDINRANDILLLMQTLRLFYDVARCHSFSQAAAMHSITQSAASQRISQLEKRLGVVLIDRSVRPLALTEAGQTFLEGCAGIIDKYDKLAAQVALIKEDPVGTVRVASIYSAGIDLLGRIADQFHIEHPRINVEIQYTKPDDVYRLVEENEADFGILAYPQSWRKLGIIPLRDEIMAVVCNPKHPLAQLKEVTAEVLTAYNMVTFDTNLPVGRALHRYLRERGARPRIVSTFDNIDTIKNAVALTDGISILPGRTVLHEVEAGVLSTIRLLPQMVRPMGVVYRRKHKTQSASFAPAVQQFVDYLLEQAGPDSDPAHEWIADSQLAGT</sequence>
<dbReference type="SUPFAM" id="SSF53850">
    <property type="entry name" value="Periplasmic binding protein-like II"/>
    <property type="match status" value="1"/>
</dbReference>
<reference evidence="6 7" key="1">
    <citation type="submission" date="2019-02" db="EMBL/GenBank/DDBJ databases">
        <title>Deep-cultivation of Planctomycetes and their phenomic and genomic characterization uncovers novel biology.</title>
        <authorList>
            <person name="Wiegand S."/>
            <person name="Jogler M."/>
            <person name="Boedeker C."/>
            <person name="Pinto D."/>
            <person name="Vollmers J."/>
            <person name="Rivas-Marin E."/>
            <person name="Kohn T."/>
            <person name="Peeters S.H."/>
            <person name="Heuer A."/>
            <person name="Rast P."/>
            <person name="Oberbeckmann S."/>
            <person name="Bunk B."/>
            <person name="Jeske O."/>
            <person name="Meyerdierks A."/>
            <person name="Storesund J.E."/>
            <person name="Kallscheuer N."/>
            <person name="Luecker S."/>
            <person name="Lage O.M."/>
            <person name="Pohl T."/>
            <person name="Merkel B.J."/>
            <person name="Hornburger P."/>
            <person name="Mueller R.-W."/>
            <person name="Bruemmer F."/>
            <person name="Labrenz M."/>
            <person name="Spormann A.M."/>
            <person name="Op den Camp H."/>
            <person name="Overmann J."/>
            <person name="Amann R."/>
            <person name="Jetten M.S.M."/>
            <person name="Mascher T."/>
            <person name="Medema M.H."/>
            <person name="Devos D.P."/>
            <person name="Kaster A.-K."/>
            <person name="Ovreas L."/>
            <person name="Rohde M."/>
            <person name="Galperin M.Y."/>
            <person name="Jogler C."/>
        </authorList>
    </citation>
    <scope>NUCLEOTIDE SEQUENCE [LARGE SCALE GENOMIC DNA]</scope>
    <source>
        <strain evidence="6 7">KS4</strain>
    </source>
</reference>
<accession>A0A517YP47</accession>
<dbReference type="InterPro" id="IPR036390">
    <property type="entry name" value="WH_DNA-bd_sf"/>
</dbReference>
<dbReference type="PANTHER" id="PTHR30419:SF8">
    <property type="entry name" value="NITROGEN ASSIMILATION TRANSCRIPTIONAL ACTIVATOR-RELATED"/>
    <property type="match status" value="1"/>
</dbReference>
<dbReference type="PANTHER" id="PTHR30419">
    <property type="entry name" value="HTH-TYPE TRANSCRIPTIONAL REGULATOR YBHD"/>
    <property type="match status" value="1"/>
</dbReference>
<evidence type="ECO:0000256" key="1">
    <source>
        <dbReference type="ARBA" id="ARBA00009437"/>
    </source>
</evidence>
<keyword evidence="2" id="KW-0805">Transcription regulation</keyword>
<dbReference type="CDD" id="cd05466">
    <property type="entry name" value="PBP2_LTTR_substrate"/>
    <property type="match status" value="1"/>
</dbReference>
<keyword evidence="4" id="KW-0804">Transcription</keyword>
<dbReference type="Gene3D" id="3.40.190.290">
    <property type="match status" value="1"/>
</dbReference>
<dbReference type="Pfam" id="PF00126">
    <property type="entry name" value="HTH_1"/>
    <property type="match status" value="1"/>
</dbReference>
<evidence type="ECO:0000256" key="2">
    <source>
        <dbReference type="ARBA" id="ARBA00023015"/>
    </source>
</evidence>
<dbReference type="AlphaFoldDB" id="A0A517YP47"/>
<dbReference type="GO" id="GO:0003677">
    <property type="term" value="F:DNA binding"/>
    <property type="evidence" value="ECO:0007669"/>
    <property type="project" value="UniProtKB-KW"/>
</dbReference>
<evidence type="ECO:0000256" key="3">
    <source>
        <dbReference type="ARBA" id="ARBA00023125"/>
    </source>
</evidence>
<dbReference type="InterPro" id="IPR036388">
    <property type="entry name" value="WH-like_DNA-bd_sf"/>
</dbReference>
<evidence type="ECO:0000313" key="6">
    <source>
        <dbReference type="EMBL" id="QDU31995.1"/>
    </source>
</evidence>
<dbReference type="SUPFAM" id="SSF46785">
    <property type="entry name" value="Winged helix' DNA-binding domain"/>
    <property type="match status" value="1"/>
</dbReference>
<name>A0A517YP47_9BACT</name>
<dbReference type="InterPro" id="IPR050950">
    <property type="entry name" value="HTH-type_LysR_regulators"/>
</dbReference>
<dbReference type="FunFam" id="1.10.10.10:FF:000001">
    <property type="entry name" value="LysR family transcriptional regulator"/>
    <property type="match status" value="1"/>
</dbReference>
<evidence type="ECO:0000313" key="7">
    <source>
        <dbReference type="Proteomes" id="UP000317369"/>
    </source>
</evidence>
<protein>
    <submittedName>
        <fullName evidence="6">HTH-type transcriptional regulator CynR</fullName>
    </submittedName>
</protein>
<dbReference type="Gene3D" id="1.10.10.10">
    <property type="entry name" value="Winged helix-like DNA-binding domain superfamily/Winged helix DNA-binding domain"/>
    <property type="match status" value="1"/>
</dbReference>
<proteinExistence type="inferred from homology"/>
<dbReference type="GO" id="GO:0003700">
    <property type="term" value="F:DNA-binding transcription factor activity"/>
    <property type="evidence" value="ECO:0007669"/>
    <property type="project" value="InterPro"/>
</dbReference>